<evidence type="ECO:0000256" key="7">
    <source>
        <dbReference type="ARBA" id="ARBA00023136"/>
    </source>
</evidence>
<evidence type="ECO:0000259" key="13">
    <source>
        <dbReference type="PROSITE" id="PS50262"/>
    </source>
</evidence>
<evidence type="ECO:0000256" key="4">
    <source>
        <dbReference type="ARBA" id="ARBA00022692"/>
    </source>
</evidence>
<name>A0A9P0F6B3_BEMTA</name>
<evidence type="ECO:0000256" key="5">
    <source>
        <dbReference type="ARBA" id="ARBA00022989"/>
    </source>
</evidence>
<keyword evidence="4 11" id="KW-0812">Transmembrane</keyword>
<dbReference type="PANTHER" id="PTHR24241:SF59">
    <property type="entry name" value="ADIPOKINETIC HORMONE RECEPTOR, ISOFORM C"/>
    <property type="match status" value="1"/>
</dbReference>
<feature type="domain" description="G-protein coupled receptors family 1 profile" evidence="13">
    <location>
        <begin position="58"/>
        <end position="321"/>
    </location>
</feature>
<evidence type="ECO:0000256" key="10">
    <source>
        <dbReference type="ARBA" id="ARBA00023224"/>
    </source>
</evidence>
<protein>
    <recommendedName>
        <fullName evidence="13">G-protein coupled receptors family 1 profile domain-containing protein</fullName>
    </recommendedName>
</protein>
<keyword evidence="8" id="KW-1015">Disulfide bond</keyword>
<dbReference type="GO" id="GO:0042277">
    <property type="term" value="F:peptide binding"/>
    <property type="evidence" value="ECO:0007669"/>
    <property type="project" value="TreeGrafter"/>
</dbReference>
<dbReference type="InterPro" id="IPR017452">
    <property type="entry name" value="GPCR_Rhodpsn_7TM"/>
</dbReference>
<evidence type="ECO:0000256" key="6">
    <source>
        <dbReference type="ARBA" id="ARBA00023040"/>
    </source>
</evidence>
<dbReference type="Pfam" id="PF00001">
    <property type="entry name" value="7tm_1"/>
    <property type="match status" value="1"/>
</dbReference>
<dbReference type="EMBL" id="OU963867">
    <property type="protein sequence ID" value="CAH0391559.1"/>
    <property type="molecule type" value="Genomic_DNA"/>
</dbReference>
<dbReference type="CDD" id="cd15382">
    <property type="entry name" value="7tmA_AKHR"/>
    <property type="match status" value="1"/>
</dbReference>
<evidence type="ECO:0000256" key="8">
    <source>
        <dbReference type="ARBA" id="ARBA00023157"/>
    </source>
</evidence>
<keyword evidence="9 11" id="KW-0675">Receptor</keyword>
<evidence type="ECO:0000256" key="9">
    <source>
        <dbReference type="ARBA" id="ARBA00023170"/>
    </source>
</evidence>
<dbReference type="OrthoDB" id="6435638at2759"/>
<dbReference type="PANTHER" id="PTHR24241">
    <property type="entry name" value="NEUROPEPTIDE RECEPTOR-RELATED G-PROTEIN COUPLED RECEPTOR"/>
    <property type="match status" value="1"/>
</dbReference>
<reference evidence="14" key="1">
    <citation type="submission" date="2021-12" db="EMBL/GenBank/DDBJ databases">
        <authorList>
            <person name="King R."/>
        </authorList>
    </citation>
    <scope>NUCLEOTIDE SEQUENCE</scope>
</reference>
<proteinExistence type="inferred from homology"/>
<keyword evidence="6 11" id="KW-0297">G-protein coupled receptor</keyword>
<keyword evidence="5 12" id="KW-1133">Transmembrane helix</keyword>
<dbReference type="PROSITE" id="PS00237">
    <property type="entry name" value="G_PROTEIN_RECEP_F1_1"/>
    <property type="match status" value="1"/>
</dbReference>
<dbReference type="GO" id="GO:0032870">
    <property type="term" value="P:cellular response to hormone stimulus"/>
    <property type="evidence" value="ECO:0007669"/>
    <property type="project" value="TreeGrafter"/>
</dbReference>
<comment type="subcellular location">
    <subcellularLocation>
        <location evidence="1">Cell membrane</location>
        <topology evidence="1">Multi-pass membrane protein</topology>
    </subcellularLocation>
</comment>
<evidence type="ECO:0000256" key="12">
    <source>
        <dbReference type="SAM" id="Phobius"/>
    </source>
</evidence>
<dbReference type="InterPro" id="IPR001658">
    <property type="entry name" value="GphnRH_fam_rcpt"/>
</dbReference>
<evidence type="ECO:0000256" key="3">
    <source>
        <dbReference type="ARBA" id="ARBA00022475"/>
    </source>
</evidence>
<comment type="similarity">
    <text evidence="2 11">Belongs to the G-protein coupled receptor 1 family.</text>
</comment>
<dbReference type="PROSITE" id="PS50262">
    <property type="entry name" value="G_PROTEIN_RECEP_F1_2"/>
    <property type="match status" value="1"/>
</dbReference>
<feature type="transmembrane region" description="Helical" evidence="12">
    <location>
        <begin position="118"/>
        <end position="139"/>
    </location>
</feature>
<evidence type="ECO:0000313" key="14">
    <source>
        <dbReference type="EMBL" id="CAH0391559.1"/>
    </source>
</evidence>
<dbReference type="Proteomes" id="UP001152759">
    <property type="component" value="Chromosome 6"/>
</dbReference>
<dbReference type="InterPro" id="IPR000276">
    <property type="entry name" value="GPCR_Rhodpsn"/>
</dbReference>
<feature type="transmembrane region" description="Helical" evidence="12">
    <location>
        <begin position="268"/>
        <end position="290"/>
    </location>
</feature>
<dbReference type="PRINTS" id="PR00529">
    <property type="entry name" value="GNADOTRPHINR"/>
</dbReference>
<dbReference type="GO" id="GO:0004930">
    <property type="term" value="F:G protein-coupled receptor activity"/>
    <property type="evidence" value="ECO:0007669"/>
    <property type="project" value="UniProtKB-KW"/>
</dbReference>
<dbReference type="AlphaFoldDB" id="A0A9P0F6B3"/>
<keyword evidence="15" id="KW-1185">Reference proteome</keyword>
<evidence type="ECO:0000256" key="11">
    <source>
        <dbReference type="RuleBase" id="RU000688"/>
    </source>
</evidence>
<keyword evidence="3" id="KW-1003">Cell membrane</keyword>
<feature type="transmembrane region" description="Helical" evidence="12">
    <location>
        <begin position="160"/>
        <end position="180"/>
    </location>
</feature>
<dbReference type="SMART" id="SM01381">
    <property type="entry name" value="7TM_GPCR_Srsx"/>
    <property type="match status" value="1"/>
</dbReference>
<feature type="transmembrane region" description="Helical" evidence="12">
    <location>
        <begin position="302"/>
        <end position="324"/>
    </location>
</feature>
<sequence length="365" mass="41715">MQESGMAGDEVVRDKDGWPVIPILENDTAKLPIEMQFNSGHVVSIVTYSVLMVVSAIGNITILTIILRRRKKSRTSRINTMLMHLAIADLLVTFLMMPLEIAWAATVSWVAGDALCRISAFFRIFGLFLSSFVLICISVDRYFAVLRPLDISQVDRRGKMMLTAAWIGSIICSAPQSYVFHVEKHPNATWYEQCVTYHSFPTPFHEHAYYYFGMIMMYCLPLVVIITSYGSIIAEIYRRSQTRSTDNIRRSGLGFLGRARIRTLKMTVIIVVVFFVCWTPYWVMCVWYWIDESSAKKVDQKIQKGLFLFACTNSCMNPIVYGAFNIRTRHHRSRQVRTRTNSSLTTACAPDIRLPNIGISVRNVE</sequence>
<feature type="transmembrane region" description="Helical" evidence="12">
    <location>
        <begin position="45"/>
        <end position="67"/>
    </location>
</feature>
<dbReference type="GO" id="GO:0005886">
    <property type="term" value="C:plasma membrane"/>
    <property type="evidence" value="ECO:0007669"/>
    <property type="project" value="UniProtKB-SubCell"/>
</dbReference>
<feature type="transmembrane region" description="Helical" evidence="12">
    <location>
        <begin position="87"/>
        <end position="112"/>
    </location>
</feature>
<evidence type="ECO:0000256" key="1">
    <source>
        <dbReference type="ARBA" id="ARBA00004651"/>
    </source>
</evidence>
<gene>
    <name evidence="14" type="ORF">BEMITA_LOCUS10161</name>
</gene>
<keyword evidence="10 11" id="KW-0807">Transducer</keyword>
<dbReference type="PRINTS" id="PR00237">
    <property type="entry name" value="GPCRRHODOPSN"/>
</dbReference>
<dbReference type="KEGG" id="btab:109043686"/>
<evidence type="ECO:0000313" key="15">
    <source>
        <dbReference type="Proteomes" id="UP001152759"/>
    </source>
</evidence>
<dbReference type="SUPFAM" id="SSF81321">
    <property type="entry name" value="Family A G protein-coupled receptor-like"/>
    <property type="match status" value="1"/>
</dbReference>
<dbReference type="Gene3D" id="1.20.1070.10">
    <property type="entry name" value="Rhodopsin 7-helix transmembrane proteins"/>
    <property type="match status" value="1"/>
</dbReference>
<keyword evidence="7 12" id="KW-0472">Membrane</keyword>
<feature type="transmembrane region" description="Helical" evidence="12">
    <location>
        <begin position="209"/>
        <end position="234"/>
    </location>
</feature>
<evidence type="ECO:0000256" key="2">
    <source>
        <dbReference type="ARBA" id="ARBA00010663"/>
    </source>
</evidence>
<dbReference type="GO" id="GO:0097003">
    <property type="term" value="F:adipokinetic hormone receptor activity"/>
    <property type="evidence" value="ECO:0007669"/>
    <property type="project" value="TreeGrafter"/>
</dbReference>
<accession>A0A9P0F6B3</accession>
<organism evidence="14 15">
    <name type="scientific">Bemisia tabaci</name>
    <name type="common">Sweetpotato whitefly</name>
    <name type="synonym">Aleurodes tabaci</name>
    <dbReference type="NCBI Taxonomy" id="7038"/>
    <lineage>
        <taxon>Eukaryota</taxon>
        <taxon>Metazoa</taxon>
        <taxon>Ecdysozoa</taxon>
        <taxon>Arthropoda</taxon>
        <taxon>Hexapoda</taxon>
        <taxon>Insecta</taxon>
        <taxon>Pterygota</taxon>
        <taxon>Neoptera</taxon>
        <taxon>Paraneoptera</taxon>
        <taxon>Hemiptera</taxon>
        <taxon>Sternorrhyncha</taxon>
        <taxon>Aleyrodoidea</taxon>
        <taxon>Aleyrodidae</taxon>
        <taxon>Aleyrodinae</taxon>
        <taxon>Bemisia</taxon>
    </lineage>
</organism>